<evidence type="ECO:0000256" key="4">
    <source>
        <dbReference type="ARBA" id="ARBA00022989"/>
    </source>
</evidence>
<feature type="transmembrane region" description="Helical" evidence="6">
    <location>
        <begin position="370"/>
        <end position="389"/>
    </location>
</feature>
<dbReference type="Gene3D" id="1.10.4160.10">
    <property type="entry name" value="Hydantoin permease"/>
    <property type="match status" value="1"/>
</dbReference>
<dbReference type="InterPro" id="IPR001248">
    <property type="entry name" value="Pur-cyt_permease"/>
</dbReference>
<feature type="transmembrane region" description="Helical" evidence="6">
    <location>
        <begin position="133"/>
        <end position="156"/>
    </location>
</feature>
<dbReference type="Proteomes" id="UP000214673">
    <property type="component" value="Unassembled WGS sequence"/>
</dbReference>
<evidence type="ECO:0000256" key="5">
    <source>
        <dbReference type="ARBA" id="ARBA00023136"/>
    </source>
</evidence>
<evidence type="ECO:0000256" key="1">
    <source>
        <dbReference type="ARBA" id="ARBA00004141"/>
    </source>
</evidence>
<dbReference type="Pfam" id="PF02133">
    <property type="entry name" value="Transp_cyt_pur"/>
    <property type="match status" value="1"/>
</dbReference>
<dbReference type="EMBL" id="NIPX01000023">
    <property type="protein sequence ID" value="OWJ83014.1"/>
    <property type="molecule type" value="Genomic_DNA"/>
</dbReference>
<dbReference type="PANTHER" id="PTHR30569">
    <property type="entry name" value="CYTOSINE TRANSPORTER CODB"/>
    <property type="match status" value="1"/>
</dbReference>
<keyword evidence="10" id="KW-1185">Reference proteome</keyword>
<evidence type="ECO:0000313" key="8">
    <source>
        <dbReference type="EMBL" id="OWJ83014.1"/>
    </source>
</evidence>
<feature type="transmembrane region" description="Helical" evidence="6">
    <location>
        <begin position="168"/>
        <end position="185"/>
    </location>
</feature>
<dbReference type="STRING" id="366616.CG51_17320"/>
<comment type="similarity">
    <text evidence="2">Belongs to the purine-cytosine permease (2.A.39) family.</text>
</comment>
<evidence type="ECO:0000313" key="7">
    <source>
        <dbReference type="EMBL" id="OWJ73851.1"/>
    </source>
</evidence>
<feature type="transmembrane region" description="Helical" evidence="6">
    <location>
        <begin position="59"/>
        <end position="81"/>
    </location>
</feature>
<keyword evidence="3 6" id="KW-0812">Transmembrane</keyword>
<name>A0A212ANC4_9RHOB</name>
<dbReference type="GO" id="GO:0015209">
    <property type="term" value="F:cytosine transmembrane transporter activity"/>
    <property type="evidence" value="ECO:0007669"/>
    <property type="project" value="InterPro"/>
</dbReference>
<protein>
    <submittedName>
        <fullName evidence="8">Thiamine permease</fullName>
    </submittedName>
</protein>
<evidence type="ECO:0000313" key="10">
    <source>
        <dbReference type="Proteomes" id="UP000214673"/>
    </source>
</evidence>
<evidence type="ECO:0000313" key="9">
    <source>
        <dbReference type="Proteomes" id="UP000196640"/>
    </source>
</evidence>
<feature type="transmembrane region" description="Helical" evidence="6">
    <location>
        <begin position="332"/>
        <end position="358"/>
    </location>
</feature>
<keyword evidence="4 6" id="KW-1133">Transmembrane helix</keyword>
<dbReference type="Proteomes" id="UP000196640">
    <property type="component" value="Unassembled WGS sequence"/>
</dbReference>
<organism evidence="8 9">
    <name type="scientific">Haematobacter missouriensis</name>
    <dbReference type="NCBI Taxonomy" id="366616"/>
    <lineage>
        <taxon>Bacteria</taxon>
        <taxon>Pseudomonadati</taxon>
        <taxon>Pseudomonadota</taxon>
        <taxon>Alphaproteobacteria</taxon>
        <taxon>Rhodobacterales</taxon>
        <taxon>Paracoccaceae</taxon>
        <taxon>Haematobacter</taxon>
    </lineage>
</organism>
<comment type="caution">
    <text evidence="8">The sequence shown here is derived from an EMBL/GenBank/DDBJ whole genome shotgun (WGS) entry which is preliminary data.</text>
</comment>
<evidence type="ECO:0000256" key="6">
    <source>
        <dbReference type="SAM" id="Phobius"/>
    </source>
</evidence>
<reference evidence="9 10" key="1">
    <citation type="submission" date="2016-11" db="EMBL/GenBank/DDBJ databases">
        <title>Comparison of Traditional DNA-DNA Hybridization with In Silico Genomic Analysis.</title>
        <authorList>
            <person name="Nicholson A.C."/>
            <person name="Sammons S."/>
            <person name="Humrighouse B.W."/>
            <person name="Graziano J."/>
            <person name="Lasker B."/>
            <person name="Whitney A.M."/>
            <person name="Mcquiston J.R."/>
        </authorList>
    </citation>
    <scope>NUCLEOTIDE SEQUENCE [LARGE SCALE GENOMIC DNA]</scope>
    <source>
        <strain evidence="7 10">H1892</strain>
        <strain evidence="8 9">H2381</strain>
    </source>
</reference>
<feature type="transmembrane region" description="Helical" evidence="6">
    <location>
        <begin position="231"/>
        <end position="258"/>
    </location>
</feature>
<feature type="transmembrane region" description="Helical" evidence="6">
    <location>
        <begin position="29"/>
        <end position="53"/>
    </location>
</feature>
<evidence type="ECO:0000256" key="2">
    <source>
        <dbReference type="ARBA" id="ARBA00008974"/>
    </source>
</evidence>
<feature type="transmembrane region" description="Helical" evidence="6">
    <location>
        <begin position="197"/>
        <end position="219"/>
    </location>
</feature>
<feature type="transmembrane region" description="Helical" evidence="6">
    <location>
        <begin position="307"/>
        <end position="326"/>
    </location>
</feature>
<dbReference type="RefSeq" id="WP_035747249.1">
    <property type="nucleotide sequence ID" value="NZ_CALUEG010000035.1"/>
</dbReference>
<dbReference type="AlphaFoldDB" id="A0A212ANC4"/>
<comment type="subcellular location">
    <subcellularLocation>
        <location evidence="1">Membrane</location>
        <topology evidence="1">Multi-pass membrane protein</topology>
    </subcellularLocation>
</comment>
<evidence type="ECO:0000256" key="3">
    <source>
        <dbReference type="ARBA" id="ARBA00022692"/>
    </source>
</evidence>
<sequence>MTTHDTEAAHHGYATDLVPPDQQGSGWKVFFIVAGSLCGLPCFILAAQIFGSLGFRQGVLAVLLGGAISGVLGALTSATGSRSRMGLALLADRTFGPLGARAVKLVIALSLIGWFGVNIGVLGTTGARALSQISGHTVAALAVGLPVCVLIAAITIAGATGLEKLGKVLVPCTLIILGLSFYLVSDRITEVLGQPGSGTLSFGSAVSAMVGTYVVGIVIQPDYGRFVQVPAGAAAGSGLALGLFYPALMIISAFASLVTGAPELISAMIILGVGIPALVVLLLGAWIDSSACLYSASLSLANQFPRLNFIGIVLGITAIGVVLVVLGADTAFIPFLIALSVCLPPLASVMVLSAWLAGGETPAGAGQARTAAVAWICGAAVGLTSNYGILRLSHVPSIDAILAATAVFMALRLASTRSQLARG</sequence>
<dbReference type="EMBL" id="NIPV01000087">
    <property type="protein sequence ID" value="OWJ73851.1"/>
    <property type="molecule type" value="Genomic_DNA"/>
</dbReference>
<gene>
    <name evidence="8" type="ORF">CDV52_13625</name>
    <name evidence="7" type="ORF">CDV53_14875</name>
</gene>
<keyword evidence="5 6" id="KW-0472">Membrane</keyword>
<feature type="transmembrane region" description="Helical" evidence="6">
    <location>
        <begin position="102"/>
        <end position="121"/>
    </location>
</feature>
<dbReference type="PANTHER" id="PTHR30569:SF0">
    <property type="entry name" value="CYTOSINE PERMEASE"/>
    <property type="match status" value="1"/>
</dbReference>
<dbReference type="OrthoDB" id="9780088at2"/>
<dbReference type="InterPro" id="IPR030191">
    <property type="entry name" value="CodB"/>
</dbReference>
<feature type="transmembrane region" description="Helical" evidence="6">
    <location>
        <begin position="264"/>
        <end position="287"/>
    </location>
</feature>
<proteinExistence type="inferred from homology"/>
<dbReference type="GO" id="GO:0005886">
    <property type="term" value="C:plasma membrane"/>
    <property type="evidence" value="ECO:0007669"/>
    <property type="project" value="TreeGrafter"/>
</dbReference>
<accession>A0A212ANC4</accession>